<keyword evidence="2" id="KW-1185">Reference proteome</keyword>
<dbReference type="STRING" id="933084.A0A067QML6"/>
<evidence type="ECO:0008006" key="3">
    <source>
        <dbReference type="Google" id="ProtNLM"/>
    </source>
</evidence>
<evidence type="ECO:0000313" key="2">
    <source>
        <dbReference type="Proteomes" id="UP000027265"/>
    </source>
</evidence>
<protein>
    <recommendedName>
        <fullName evidence="3">Pre-rRNA-processing protein Ipi1 N-terminal domain-containing protein</fullName>
    </recommendedName>
</protein>
<name>A0A067QML6_9AGAM</name>
<dbReference type="EMBL" id="KL197710">
    <property type="protein sequence ID" value="KDQ63876.1"/>
    <property type="molecule type" value="Genomic_DNA"/>
</dbReference>
<gene>
    <name evidence="1" type="ORF">JAAARDRAFT_54067</name>
</gene>
<organism evidence="1 2">
    <name type="scientific">Jaapia argillacea MUCL 33604</name>
    <dbReference type="NCBI Taxonomy" id="933084"/>
    <lineage>
        <taxon>Eukaryota</taxon>
        <taxon>Fungi</taxon>
        <taxon>Dikarya</taxon>
        <taxon>Basidiomycota</taxon>
        <taxon>Agaricomycotina</taxon>
        <taxon>Agaricomycetes</taxon>
        <taxon>Agaricomycetidae</taxon>
        <taxon>Jaapiales</taxon>
        <taxon>Jaapiaceae</taxon>
        <taxon>Jaapia</taxon>
    </lineage>
</organism>
<sequence length="323" mass="36346">MNWKQSPQAFVRALKAPNDPPHPDHPFKIEIAKSGWDDVEFAVPNKALLVLEWILATFKSKLAQQVIVDVRYWALLADVLQQTTTKSQISLLLNRIPFTPIVSSLLAHLHFPCDTQLLDSVRRCMSVLWPLGVHRSNADVLGDCWGALLAAIVRIGGAVEGDSFQRIGMTITESYKSALGNSSNKKKLNQTFLSTHLYSWFQAIHTPTPLSESIYTAGIETLFNLDVLRSSPIDSLFQALVALPTESYILPSLHRLYTSYIHSLRRYRSALFPSSGIENAAMKFYSEVNRLLVAYQTHQEEVWEARVGLVGVVEGRRCLRLGW</sequence>
<accession>A0A067QML6</accession>
<dbReference type="AlphaFoldDB" id="A0A067QML6"/>
<dbReference type="InParanoid" id="A0A067QML6"/>
<dbReference type="HOGENOM" id="CLU_860705_0_0_1"/>
<proteinExistence type="predicted"/>
<evidence type="ECO:0000313" key="1">
    <source>
        <dbReference type="EMBL" id="KDQ63876.1"/>
    </source>
</evidence>
<reference evidence="2" key="1">
    <citation type="journal article" date="2014" name="Proc. Natl. Acad. Sci. U.S.A.">
        <title>Extensive sampling of basidiomycete genomes demonstrates inadequacy of the white-rot/brown-rot paradigm for wood decay fungi.</title>
        <authorList>
            <person name="Riley R."/>
            <person name="Salamov A.A."/>
            <person name="Brown D.W."/>
            <person name="Nagy L.G."/>
            <person name="Floudas D."/>
            <person name="Held B.W."/>
            <person name="Levasseur A."/>
            <person name="Lombard V."/>
            <person name="Morin E."/>
            <person name="Otillar R."/>
            <person name="Lindquist E.A."/>
            <person name="Sun H."/>
            <person name="LaButti K.M."/>
            <person name="Schmutz J."/>
            <person name="Jabbour D."/>
            <person name="Luo H."/>
            <person name="Baker S.E."/>
            <person name="Pisabarro A.G."/>
            <person name="Walton J.D."/>
            <person name="Blanchette R.A."/>
            <person name="Henrissat B."/>
            <person name="Martin F."/>
            <person name="Cullen D."/>
            <person name="Hibbett D.S."/>
            <person name="Grigoriev I.V."/>
        </authorList>
    </citation>
    <scope>NUCLEOTIDE SEQUENCE [LARGE SCALE GENOMIC DNA]</scope>
    <source>
        <strain evidence="2">MUCL 33604</strain>
    </source>
</reference>
<dbReference type="OrthoDB" id="160374at2759"/>
<dbReference type="Proteomes" id="UP000027265">
    <property type="component" value="Unassembled WGS sequence"/>
</dbReference>